<dbReference type="PANTHER" id="PTHR43364:SF4">
    <property type="entry name" value="NAD(P)-LINKED OXIDOREDUCTASE SUPERFAMILY PROTEIN"/>
    <property type="match status" value="1"/>
</dbReference>
<dbReference type="GO" id="GO:0016491">
    <property type="term" value="F:oxidoreductase activity"/>
    <property type="evidence" value="ECO:0007669"/>
    <property type="project" value="UniProtKB-KW"/>
</dbReference>
<evidence type="ECO:0000313" key="4">
    <source>
        <dbReference type="Proteomes" id="UP000701698"/>
    </source>
</evidence>
<evidence type="ECO:0000259" key="2">
    <source>
        <dbReference type="Pfam" id="PF00248"/>
    </source>
</evidence>
<dbReference type="Proteomes" id="UP000701698">
    <property type="component" value="Unassembled WGS sequence"/>
</dbReference>
<evidence type="ECO:0000313" key="3">
    <source>
        <dbReference type="EMBL" id="MCA9390564.1"/>
    </source>
</evidence>
<dbReference type="AlphaFoldDB" id="A0A955RPS6"/>
<dbReference type="CDD" id="cd19086">
    <property type="entry name" value="AKR_AKR11C1"/>
    <property type="match status" value="1"/>
</dbReference>
<dbReference type="InterPro" id="IPR050523">
    <property type="entry name" value="AKR_Detox_Biosynth"/>
</dbReference>
<reference evidence="3" key="1">
    <citation type="submission" date="2020-04" db="EMBL/GenBank/DDBJ databases">
        <authorList>
            <person name="Zhang T."/>
        </authorList>
    </citation>
    <scope>NUCLEOTIDE SEQUENCE</scope>
    <source>
        <strain evidence="3">HKST-UBA01</strain>
    </source>
</reference>
<feature type="domain" description="NADP-dependent oxidoreductase" evidence="2">
    <location>
        <begin position="16"/>
        <end position="326"/>
    </location>
</feature>
<dbReference type="InterPro" id="IPR023210">
    <property type="entry name" value="NADP_OxRdtase_dom"/>
</dbReference>
<keyword evidence="1" id="KW-0560">Oxidoreductase</keyword>
<comment type="caution">
    <text evidence="3">The sequence shown here is derived from an EMBL/GenBank/DDBJ whole genome shotgun (WGS) entry which is preliminary data.</text>
</comment>
<dbReference type="PANTHER" id="PTHR43364">
    <property type="entry name" value="NADH-SPECIFIC METHYLGLYOXAL REDUCTASE-RELATED"/>
    <property type="match status" value="1"/>
</dbReference>
<dbReference type="GO" id="GO:0005829">
    <property type="term" value="C:cytosol"/>
    <property type="evidence" value="ECO:0007669"/>
    <property type="project" value="TreeGrafter"/>
</dbReference>
<dbReference type="SUPFAM" id="SSF51430">
    <property type="entry name" value="NAD(P)-linked oxidoreductase"/>
    <property type="match status" value="1"/>
</dbReference>
<gene>
    <name evidence="3" type="ORF">KC571_04120</name>
</gene>
<dbReference type="Pfam" id="PF00248">
    <property type="entry name" value="Aldo_ket_red"/>
    <property type="match status" value="1"/>
</dbReference>
<evidence type="ECO:0000256" key="1">
    <source>
        <dbReference type="ARBA" id="ARBA00023002"/>
    </source>
</evidence>
<protein>
    <submittedName>
        <fullName evidence="3">Aldo/keto reductase</fullName>
    </submittedName>
</protein>
<dbReference type="InterPro" id="IPR036812">
    <property type="entry name" value="NAD(P)_OxRdtase_dom_sf"/>
</dbReference>
<reference evidence="3" key="2">
    <citation type="journal article" date="2021" name="Microbiome">
        <title>Successional dynamics and alternative stable states in a saline activated sludge microbial community over 9 years.</title>
        <authorList>
            <person name="Wang Y."/>
            <person name="Ye J."/>
            <person name="Ju F."/>
            <person name="Liu L."/>
            <person name="Boyd J.A."/>
            <person name="Deng Y."/>
            <person name="Parks D.H."/>
            <person name="Jiang X."/>
            <person name="Yin X."/>
            <person name="Woodcroft B.J."/>
            <person name="Tyson G.W."/>
            <person name="Hugenholtz P."/>
            <person name="Polz M.F."/>
            <person name="Zhang T."/>
        </authorList>
    </citation>
    <scope>NUCLEOTIDE SEQUENCE</scope>
    <source>
        <strain evidence="3">HKST-UBA01</strain>
    </source>
</reference>
<dbReference type="Gene3D" id="3.20.20.100">
    <property type="entry name" value="NADP-dependent oxidoreductase domain"/>
    <property type="match status" value="1"/>
</dbReference>
<dbReference type="EMBL" id="JAGQKX010000132">
    <property type="protein sequence ID" value="MCA9390564.1"/>
    <property type="molecule type" value="Genomic_DNA"/>
</dbReference>
<proteinExistence type="predicted"/>
<organism evidence="3 4">
    <name type="scientific">candidate division WWE3 bacterium</name>
    <dbReference type="NCBI Taxonomy" id="2053526"/>
    <lineage>
        <taxon>Bacteria</taxon>
        <taxon>Katanobacteria</taxon>
    </lineage>
</organism>
<name>A0A955RPS6_UNCKA</name>
<sequence length="343" mass="39329">MRYRTLGKTGLNVAEVGIGTWQLMGDPGMWLEQNPSESQRALQKYIEVGGNFIDTAWVYGFDDNNPDRHPSEELIGDFVKSSKIRDQVILATKVAPKNWHWPAWKTDKIEDCFPSDHIVKQVEDSLRSLQVETIDLVQFHVWQDRWVEQDEWKETVQKLIQSGKVRYWGISINDYQPENCLDTLKAVDFISTIQFIFNIFHQKPREQLLPYAAEHNIGLIARVPLDEGGLTGKFTKSTNFVEGDLRKKYFAGDRLGELVDRTNALKELMGTTAETLTEFSLRYILSHSAVSTVIPGMRKEQYVVENTSVSDGQSLTSEMLAELENHSWERNFYSFGDPALSED</sequence>
<accession>A0A955RPS6</accession>